<evidence type="ECO:0000256" key="2">
    <source>
        <dbReference type="ARBA" id="ARBA00023002"/>
    </source>
</evidence>
<feature type="active site" evidence="4">
    <location>
        <position position="237"/>
    </location>
</feature>
<evidence type="ECO:0000256" key="6">
    <source>
        <dbReference type="RuleBase" id="RU003345"/>
    </source>
</evidence>
<feature type="domain" description="Aldehyde dehydrogenase" evidence="7">
    <location>
        <begin position="16"/>
        <end position="425"/>
    </location>
</feature>
<dbReference type="GO" id="GO:0006081">
    <property type="term" value="P:aldehyde metabolic process"/>
    <property type="evidence" value="ECO:0007669"/>
    <property type="project" value="InterPro"/>
</dbReference>
<dbReference type="InterPro" id="IPR012394">
    <property type="entry name" value="Aldehyde_DH_NAD(P)"/>
</dbReference>
<protein>
    <recommendedName>
        <fullName evidence="3">Aldehyde dehydrogenase</fullName>
    </recommendedName>
</protein>
<keyword evidence="2 3" id="KW-0560">Oxidoreductase</keyword>
<dbReference type="GO" id="GO:0005737">
    <property type="term" value="C:cytoplasm"/>
    <property type="evidence" value="ECO:0007669"/>
    <property type="project" value="TreeGrafter"/>
</dbReference>
<gene>
    <name evidence="8" type="ORF">BZG36_03669</name>
</gene>
<name>A0A261XZR8_9FUNG</name>
<feature type="active site" evidence="4 5">
    <location>
        <position position="203"/>
    </location>
</feature>
<evidence type="ECO:0000313" key="9">
    <source>
        <dbReference type="Proteomes" id="UP000242875"/>
    </source>
</evidence>
<comment type="similarity">
    <text evidence="1 3 6">Belongs to the aldehyde dehydrogenase family.</text>
</comment>
<dbReference type="Gene3D" id="3.40.309.10">
    <property type="entry name" value="Aldehyde Dehydrogenase, Chain A, domain 2"/>
    <property type="match status" value="1"/>
</dbReference>
<sequence>MEHLSALKKSFRSGLTRSLAFRREQIRAIQRAITENVDRITAASRADLGHDMGPFTCGVIEDECSYALAHLEAWMTVQEAVDGPYKKQVRQEPFGAVLIISPWNAALVLAFQPLVGVIAAGNVALIKPSEWAPHGSRLIKELVQEYLDPRVVRVEEGDVETSKGLLSLDRWDFIVFTGGNETGRQDKTVMIKAAERLTPVLLELGGKSPTVVLDSANIQESAKAIARGKLTGSGQVCVSPDYIVCSPKIQSELQQALEQELLEGVKVKDGLSENPLVSHIVHERAFHRLKGMADRIIERGKGGFVGDLKPNQATLFLPPLVSRAQVGDEILESEIFGPFLPILTLPDVDAIVDYINSRDTPLALYVFGALEDAEDVVSRVPSGGCGVNDVLTTIGDARMPLGGLGASGVGAYRGKFSFEQFTHPRLVIVKNLSLSSSSV</sequence>
<evidence type="ECO:0000256" key="1">
    <source>
        <dbReference type="ARBA" id="ARBA00009986"/>
    </source>
</evidence>
<dbReference type="SUPFAM" id="SSF53720">
    <property type="entry name" value="ALDH-like"/>
    <property type="match status" value="1"/>
</dbReference>
<reference evidence="8 9" key="1">
    <citation type="journal article" date="2017" name="Mycologia">
        <title>Bifiguratus adelaidae, gen. et sp. nov., a new member of Mucoromycotina in endophytic and soil-dwelling habitats.</title>
        <authorList>
            <person name="Torres-Cruz T.J."/>
            <person name="Billingsley Tobias T.L."/>
            <person name="Almatruk M."/>
            <person name="Hesse C."/>
            <person name="Kuske C.R."/>
            <person name="Desiro A."/>
            <person name="Benucci G.M."/>
            <person name="Bonito G."/>
            <person name="Stajich J.E."/>
            <person name="Dunlap C."/>
            <person name="Arnold A.E."/>
            <person name="Porras-Alfaro A."/>
        </authorList>
    </citation>
    <scope>NUCLEOTIDE SEQUENCE [LARGE SCALE GENOMIC DNA]</scope>
    <source>
        <strain evidence="8 9">AZ0501</strain>
    </source>
</reference>
<dbReference type="OrthoDB" id="440325at2759"/>
<keyword evidence="9" id="KW-1185">Reference proteome</keyword>
<dbReference type="PROSITE" id="PS00687">
    <property type="entry name" value="ALDEHYDE_DEHYDR_GLU"/>
    <property type="match status" value="1"/>
</dbReference>
<comment type="caution">
    <text evidence="8">The sequence shown here is derived from an EMBL/GenBank/DDBJ whole genome shotgun (WGS) entry which is preliminary data.</text>
</comment>
<dbReference type="PIRSF" id="PIRSF036492">
    <property type="entry name" value="ALDH"/>
    <property type="match status" value="1"/>
</dbReference>
<dbReference type="Proteomes" id="UP000242875">
    <property type="component" value="Unassembled WGS sequence"/>
</dbReference>
<dbReference type="PANTHER" id="PTHR43570">
    <property type="entry name" value="ALDEHYDE DEHYDROGENASE"/>
    <property type="match status" value="1"/>
</dbReference>
<dbReference type="InterPro" id="IPR015590">
    <property type="entry name" value="Aldehyde_DH_dom"/>
</dbReference>
<dbReference type="Gene3D" id="3.40.605.10">
    <property type="entry name" value="Aldehyde Dehydrogenase, Chain A, domain 1"/>
    <property type="match status" value="1"/>
</dbReference>
<dbReference type="EMBL" id="MVBO01000065">
    <property type="protein sequence ID" value="OZJ03860.1"/>
    <property type="molecule type" value="Genomic_DNA"/>
</dbReference>
<dbReference type="GO" id="GO:0004029">
    <property type="term" value="F:aldehyde dehydrogenase (NAD+) activity"/>
    <property type="evidence" value="ECO:0007669"/>
    <property type="project" value="TreeGrafter"/>
</dbReference>
<dbReference type="PANTHER" id="PTHR43570:SF16">
    <property type="entry name" value="ALDEHYDE DEHYDROGENASE TYPE III, ISOFORM Q"/>
    <property type="match status" value="1"/>
</dbReference>
<evidence type="ECO:0000256" key="5">
    <source>
        <dbReference type="PROSITE-ProRule" id="PRU10007"/>
    </source>
</evidence>
<evidence type="ECO:0000256" key="3">
    <source>
        <dbReference type="PIRNR" id="PIRNR036492"/>
    </source>
</evidence>
<dbReference type="InterPro" id="IPR016162">
    <property type="entry name" value="Ald_DH_N"/>
</dbReference>
<dbReference type="AlphaFoldDB" id="A0A261XZR8"/>
<proteinExistence type="inferred from homology"/>
<dbReference type="InterPro" id="IPR016163">
    <property type="entry name" value="Ald_DH_C"/>
</dbReference>
<dbReference type="InterPro" id="IPR016161">
    <property type="entry name" value="Ald_DH/histidinol_DH"/>
</dbReference>
<evidence type="ECO:0000256" key="4">
    <source>
        <dbReference type="PIRSR" id="PIRSR036492-1"/>
    </source>
</evidence>
<dbReference type="InterPro" id="IPR029510">
    <property type="entry name" value="Ald_DH_CS_GLU"/>
</dbReference>
<accession>A0A261XZR8</accession>
<dbReference type="Pfam" id="PF00171">
    <property type="entry name" value="Aldedh"/>
    <property type="match status" value="1"/>
</dbReference>
<organism evidence="8 9">
    <name type="scientific">Bifiguratus adelaidae</name>
    <dbReference type="NCBI Taxonomy" id="1938954"/>
    <lineage>
        <taxon>Eukaryota</taxon>
        <taxon>Fungi</taxon>
        <taxon>Fungi incertae sedis</taxon>
        <taxon>Mucoromycota</taxon>
        <taxon>Mucoromycotina</taxon>
        <taxon>Endogonomycetes</taxon>
        <taxon>Endogonales</taxon>
        <taxon>Endogonales incertae sedis</taxon>
        <taxon>Bifiguratus</taxon>
    </lineage>
</organism>
<evidence type="ECO:0000313" key="8">
    <source>
        <dbReference type="EMBL" id="OZJ03860.1"/>
    </source>
</evidence>
<evidence type="ECO:0000259" key="7">
    <source>
        <dbReference type="Pfam" id="PF00171"/>
    </source>
</evidence>